<sequence length="111" mass="11083">MVVVAATAVACVVSMAGSMAGSAAAQPLTQVLAVAGSIDEVLNNIRNWLVGILAVLATVCLTIAGARYQIGGSDPGEIEKAKIAFKAACVGYVLAMLAPVIVAVLKSIVGD</sequence>
<name>A0ABR4Z714_9NOCA</name>
<dbReference type="Proteomes" id="UP000031364">
    <property type="component" value="Unassembled WGS sequence"/>
</dbReference>
<comment type="caution">
    <text evidence="3">The sequence shown here is derived from an EMBL/GenBank/DDBJ whole genome shotgun (WGS) entry which is preliminary data.</text>
</comment>
<keyword evidence="1" id="KW-0472">Membrane</keyword>
<proteinExistence type="predicted"/>
<dbReference type="EMBL" id="JNFP01000058">
    <property type="protein sequence ID" value="KIA60842.1"/>
    <property type="molecule type" value="Genomic_DNA"/>
</dbReference>
<feature type="chain" id="PRO_5045517355" description="TrbC/VIRB2 family protein" evidence="2">
    <location>
        <begin position="26"/>
        <end position="111"/>
    </location>
</feature>
<feature type="signal peptide" evidence="2">
    <location>
        <begin position="1"/>
        <end position="25"/>
    </location>
</feature>
<feature type="transmembrane region" description="Helical" evidence="1">
    <location>
        <begin position="89"/>
        <end position="109"/>
    </location>
</feature>
<feature type="transmembrane region" description="Helical" evidence="1">
    <location>
        <begin position="49"/>
        <end position="68"/>
    </location>
</feature>
<gene>
    <name evidence="3" type="ORF">FG87_34750</name>
</gene>
<accession>A0ABR4Z714</accession>
<evidence type="ECO:0000313" key="4">
    <source>
        <dbReference type="Proteomes" id="UP000031364"/>
    </source>
</evidence>
<evidence type="ECO:0000256" key="2">
    <source>
        <dbReference type="SAM" id="SignalP"/>
    </source>
</evidence>
<keyword evidence="1" id="KW-0812">Transmembrane</keyword>
<evidence type="ECO:0008006" key="5">
    <source>
        <dbReference type="Google" id="ProtNLM"/>
    </source>
</evidence>
<keyword evidence="1" id="KW-1133">Transmembrane helix</keyword>
<reference evidence="3 4" key="1">
    <citation type="journal article" date="2014" name="Int. J. Syst. Evol. Microbiol.">
        <title>Nocardia vulneris sp. nov., isolated from wounds of human patients in North America.</title>
        <authorList>
            <person name="Lasker B.A."/>
            <person name="Bell M."/>
            <person name="Klenk H.P."/>
            <person name="Sproer C."/>
            <person name="Schumann C."/>
            <person name="Schumann P."/>
            <person name="Brown J.M."/>
        </authorList>
    </citation>
    <scope>NUCLEOTIDE SEQUENCE [LARGE SCALE GENOMIC DNA]</scope>
    <source>
        <strain evidence="3 4">W9851</strain>
    </source>
</reference>
<keyword evidence="2" id="KW-0732">Signal</keyword>
<dbReference type="Pfam" id="PF18895">
    <property type="entry name" value="T4SS_pilin"/>
    <property type="match status" value="1"/>
</dbReference>
<keyword evidence="4" id="KW-1185">Reference proteome</keyword>
<evidence type="ECO:0000256" key="1">
    <source>
        <dbReference type="SAM" id="Phobius"/>
    </source>
</evidence>
<dbReference type="InterPro" id="IPR043993">
    <property type="entry name" value="T4SS_pilin"/>
</dbReference>
<evidence type="ECO:0000313" key="3">
    <source>
        <dbReference type="EMBL" id="KIA60842.1"/>
    </source>
</evidence>
<organism evidence="3 4">
    <name type="scientific">Nocardia vulneris</name>
    <dbReference type="NCBI Taxonomy" id="1141657"/>
    <lineage>
        <taxon>Bacteria</taxon>
        <taxon>Bacillati</taxon>
        <taxon>Actinomycetota</taxon>
        <taxon>Actinomycetes</taxon>
        <taxon>Mycobacteriales</taxon>
        <taxon>Nocardiaceae</taxon>
        <taxon>Nocardia</taxon>
    </lineage>
</organism>
<protein>
    <recommendedName>
        <fullName evidence="5">TrbC/VIRB2 family protein</fullName>
    </recommendedName>
</protein>